<feature type="compositionally biased region" description="Polar residues" evidence="1">
    <location>
        <begin position="553"/>
        <end position="564"/>
    </location>
</feature>
<dbReference type="InterPro" id="IPR014352">
    <property type="entry name" value="FERM/acyl-CoA-bd_prot_sf"/>
</dbReference>
<feature type="compositionally biased region" description="Polar residues" evidence="1">
    <location>
        <begin position="739"/>
        <end position="749"/>
    </location>
</feature>
<dbReference type="InterPro" id="IPR018980">
    <property type="entry name" value="FERM_PH-like_C"/>
</dbReference>
<feature type="region of interest" description="Disordered" evidence="1">
    <location>
        <begin position="49"/>
        <end position="127"/>
    </location>
</feature>
<dbReference type="GO" id="GO:0031032">
    <property type="term" value="P:actomyosin structure organization"/>
    <property type="evidence" value="ECO:0007669"/>
    <property type="project" value="TreeGrafter"/>
</dbReference>
<feature type="compositionally biased region" description="Polar residues" evidence="1">
    <location>
        <begin position="65"/>
        <end position="75"/>
    </location>
</feature>
<dbReference type="PANTHER" id="PTHR23280:SF21">
    <property type="entry name" value="PROTEIN 4.1 HOMOLOG"/>
    <property type="match status" value="1"/>
</dbReference>
<dbReference type="SUPFAM" id="SSF49899">
    <property type="entry name" value="Concanavalin A-like lectins/glucanases"/>
    <property type="match status" value="2"/>
</dbReference>
<dbReference type="PROSITE" id="PS50057">
    <property type="entry name" value="FERM_3"/>
    <property type="match status" value="1"/>
</dbReference>
<dbReference type="InterPro" id="IPR000299">
    <property type="entry name" value="FERM_domain"/>
</dbReference>
<reference evidence="4" key="1">
    <citation type="submission" date="2016-01" db="EMBL/GenBank/DDBJ databases">
        <title>Reference transcriptome for the parasite Schistocephalus solidus: insights into the molecular evolution of parasitism.</title>
        <authorList>
            <person name="Hebert F.O."/>
            <person name="Grambauer S."/>
            <person name="Barber I."/>
            <person name="Landry C.R."/>
            <person name="Aubin-Horth N."/>
        </authorList>
    </citation>
    <scope>NUCLEOTIDE SEQUENCE</scope>
</reference>
<dbReference type="InterPro" id="IPR019749">
    <property type="entry name" value="Band_41_domain"/>
</dbReference>
<dbReference type="InterPro" id="IPR029071">
    <property type="entry name" value="Ubiquitin-like_domsf"/>
</dbReference>
<dbReference type="CDD" id="cd01765">
    <property type="entry name" value="FERM_F0_F1"/>
    <property type="match status" value="1"/>
</dbReference>
<dbReference type="InterPro" id="IPR019748">
    <property type="entry name" value="FERM_central"/>
</dbReference>
<feature type="region of interest" description="Disordered" evidence="1">
    <location>
        <begin position="1495"/>
        <end position="1520"/>
    </location>
</feature>
<dbReference type="InterPro" id="IPR018979">
    <property type="entry name" value="FERM_N"/>
</dbReference>
<evidence type="ECO:0000256" key="1">
    <source>
        <dbReference type="SAM" id="MobiDB-lite"/>
    </source>
</evidence>
<feature type="compositionally biased region" description="Basic and acidic residues" evidence="1">
    <location>
        <begin position="1510"/>
        <end position="1520"/>
    </location>
</feature>
<feature type="domain" description="B30.2/SPRY" evidence="3">
    <location>
        <begin position="1176"/>
        <end position="1417"/>
    </location>
</feature>
<dbReference type="InterPro" id="IPR001870">
    <property type="entry name" value="B30.2/SPRY"/>
</dbReference>
<evidence type="ECO:0000313" key="4">
    <source>
        <dbReference type="EMBL" id="JAP46083.1"/>
    </source>
</evidence>
<dbReference type="EMBL" id="GEEE01017142">
    <property type="protein sequence ID" value="JAP46083.1"/>
    <property type="molecule type" value="Transcribed_RNA"/>
</dbReference>
<dbReference type="SUPFAM" id="SSF50729">
    <property type="entry name" value="PH domain-like"/>
    <property type="match status" value="1"/>
</dbReference>
<dbReference type="InterPro" id="IPR011993">
    <property type="entry name" value="PH-like_dom_sf"/>
</dbReference>
<dbReference type="InterPro" id="IPR044736">
    <property type="entry name" value="Gid1/RanBPM/SPLA_SPRY"/>
</dbReference>
<feature type="region of interest" description="Disordered" evidence="1">
    <location>
        <begin position="739"/>
        <end position="765"/>
    </location>
</feature>
<feature type="compositionally biased region" description="Polar residues" evidence="1">
    <location>
        <begin position="271"/>
        <end position="281"/>
    </location>
</feature>
<feature type="region of interest" description="Disordered" evidence="1">
    <location>
        <begin position="271"/>
        <end position="292"/>
    </location>
</feature>
<evidence type="ECO:0000259" key="3">
    <source>
        <dbReference type="PROSITE" id="PS50188"/>
    </source>
</evidence>
<dbReference type="InterPro" id="IPR043136">
    <property type="entry name" value="B30.2/SPRY_sf"/>
</dbReference>
<sequence>MLSGQRTLRSTHVSGRLSYSRPKVNAHFLPACSANGDSRRCLSWESSRAPLSGPQLAVPEESDLESQLSGLTTAVPNGVTGPSEMPTAGTMPSILVRPSNARSPHVTLSSSPPTEAQNSASSTTMTITVEPNPPTALGGVGTASFASSACTLPPGNDASSFSLQPSGLGLSSRRTTALCVSANASEAVTSPSSRHILCSVTLLDDQVIELWMKKSATGADLFALVSQSLGLREREYFGLWYLRGAPIGRTAGVPTVRRKSVTLATLPASSRGQSLRSTTAGPRSCDGGGGGGSFTLNRSSTEGFRGSLLRHFSLQGTAASASDAIFHTGLPFWVSMEKKLVHQCKKTEMHFFFGVRIYPPDPCRDLRDEFSRFLLCLQLRRDLVSGRLACSFYTHALLSSYWVQSELGDAELYRPFSSSTAATVSVAYLSRLPLAAPLPSFDPNAWSHTGLDWTRLAPPRSERAWIRSTAGPPYPPPSVHLTPQFLRLVALFHRQLRGLVASRADFLFLQTARKLASYGIELHRVQAAPDSCPSLRKLQPSSVLQADAVDYSSPESSSAGTFSRSGFGRRSLQQRSSQTASPSSSASSSAFQRSLSLAFRTSSTASSMQGPASISPIVCDNPSPFPLLLGVFHGGLYVFSGRLRIECFPWASILKMAYRRRSFRLFLRVPDSQAAEDVREVKFTCSTTALAKRLYRSCVEHHAFFRLRGPVRTTCESFPFPTDTRLIRLHLDGVRTFSGSASRSGTLPLNSPPPSSSPCLAQSRPFSEPDIRADAEVAAASPRRQGFRFKSGFFRRLFRMLNISSRNELRSGHLDTVPLFGANTREPFIASSSTPLRIRSLSSGASGTEADTGNALGDLSLATVSGITGPSSQMSSCSLVASKASHLPFFYPEWNRPPLPGPLWRLSPTDISPGLTVDTETGCAVERDWCYFSRPSVDASSASWRGCRATWGVKTTDVPARAADTCPSGCDNQVGVMRKRLFFEVELLGDGPVRVGWSTENANLVLGSDAFGLAYLSKLEGPVQPTDFYSSLPPGSPPPNLRFSVGALLLGENSEILVESASQGDVIGCHLDLDRSIAYWTRNGQPLRSVLADSQAAFLSFAHLPSGFTLYPACSIRTSSVHFNFGETPFAFGPRPLPTAQTTSSSSSSAPWLPLSSLGMVARVAGEPTKIDGLLSLSPHLATYGLTLCPNPRTIWCLDSSSATGGLLMSADRFVARALLHCGWQTCKANSSIPLTRPPSPMRSETCAVLPTKTPDVYFEVRLLEGLNVPEAGLRLGFATEPVDTASSSASPILLGTNAFSFAICADQCGPAGTFVMHSGVARPYGKALMPGDVVGCLLNNHNGLVIWTVNGERLGHVFQLVLRANPENPHCDGQGDTTPTSYNDDIIYLPSSVLGLSPAISLRNTSVEVNFGDGPSSLRFIDKHVNVIPISTYHRTAAGRLTGQPLSTLMPTSGSSLRPRHHSDLPRGAFRVSMSRFAHGLLTGLGHSTFQHLQKSASSVSAPATSGREPVERPGAHDASRLEPAVFSDADLTFLLSKIPVVPIKTWRFTTTPSSSNKMKPVTSATIPAPGFANHLRVVRTHRVNFGLLGNKFLETEIDAVGVHRSASCEARAQAVVGIFNSKKLLQHTDESTGARNHYGSPALVSKRLAQIPLVPTRILRPSRGRDATILDISKSLHPSQEQPDPPPITDTFLCPTSNPDVIDAFPTSSPMGEETLARRSHVTDLSLPSSSSRDAFICSPPVMDEPLDPVVVPK</sequence>
<evidence type="ECO:0000259" key="2">
    <source>
        <dbReference type="PROSITE" id="PS50057"/>
    </source>
</evidence>
<feature type="compositionally biased region" description="Polar residues" evidence="1">
    <location>
        <begin position="1495"/>
        <end position="1505"/>
    </location>
</feature>
<feature type="compositionally biased region" description="Low complexity" evidence="1">
    <location>
        <begin position="573"/>
        <end position="587"/>
    </location>
</feature>
<dbReference type="SMART" id="SM00295">
    <property type="entry name" value="B41"/>
    <property type="match status" value="1"/>
</dbReference>
<dbReference type="GO" id="GO:0005856">
    <property type="term" value="C:cytoskeleton"/>
    <property type="evidence" value="ECO:0007669"/>
    <property type="project" value="TreeGrafter"/>
</dbReference>
<dbReference type="Gene3D" id="2.60.120.920">
    <property type="match status" value="2"/>
</dbReference>
<dbReference type="Gene3D" id="3.10.20.90">
    <property type="entry name" value="Phosphatidylinositol 3-kinase Catalytic Subunit, Chain A, domain 1"/>
    <property type="match status" value="1"/>
</dbReference>
<dbReference type="Gene3D" id="1.20.80.10">
    <property type="match status" value="1"/>
</dbReference>
<dbReference type="CDD" id="cd14473">
    <property type="entry name" value="FERM_B-lobe"/>
    <property type="match status" value="1"/>
</dbReference>
<dbReference type="SMART" id="SM00449">
    <property type="entry name" value="SPRY"/>
    <property type="match status" value="2"/>
</dbReference>
<dbReference type="InterPro" id="IPR013320">
    <property type="entry name" value="ConA-like_dom_sf"/>
</dbReference>
<dbReference type="Pfam" id="PF00373">
    <property type="entry name" value="FERM_M"/>
    <property type="match status" value="1"/>
</dbReference>
<organism evidence="4">
    <name type="scientific">Schistocephalus solidus</name>
    <name type="common">Tapeworm</name>
    <dbReference type="NCBI Taxonomy" id="70667"/>
    <lineage>
        <taxon>Eukaryota</taxon>
        <taxon>Metazoa</taxon>
        <taxon>Spiralia</taxon>
        <taxon>Lophotrochozoa</taxon>
        <taxon>Platyhelminthes</taxon>
        <taxon>Cestoda</taxon>
        <taxon>Eucestoda</taxon>
        <taxon>Diphyllobothriidea</taxon>
        <taxon>Diphyllobothriidae</taxon>
        <taxon>Schistocephalus</taxon>
    </lineage>
</organism>
<dbReference type="SUPFAM" id="SSF47031">
    <property type="entry name" value="Second domain of FERM"/>
    <property type="match status" value="1"/>
</dbReference>
<dbReference type="SUPFAM" id="SSF54236">
    <property type="entry name" value="Ubiquitin-like"/>
    <property type="match status" value="1"/>
</dbReference>
<protein>
    <recommendedName>
        <fullName evidence="5">FERM domain-containing protein</fullName>
    </recommendedName>
</protein>
<dbReference type="Pfam" id="PF09380">
    <property type="entry name" value="FERM_C"/>
    <property type="match status" value="1"/>
</dbReference>
<dbReference type="PANTHER" id="PTHR23280">
    <property type="entry name" value="4.1 G PROTEIN"/>
    <property type="match status" value="1"/>
</dbReference>
<feature type="compositionally biased region" description="Polar residues" evidence="1">
    <location>
        <begin position="100"/>
        <end position="127"/>
    </location>
</feature>
<dbReference type="SMART" id="SM01196">
    <property type="entry name" value="FERM_C"/>
    <property type="match status" value="1"/>
</dbReference>
<accession>A0A0X3P338</accession>
<dbReference type="Pfam" id="PF00622">
    <property type="entry name" value="SPRY"/>
    <property type="match status" value="2"/>
</dbReference>
<dbReference type="PROSITE" id="PS50188">
    <property type="entry name" value="B302_SPRY"/>
    <property type="match status" value="2"/>
</dbReference>
<dbReference type="InterPro" id="IPR035963">
    <property type="entry name" value="FERM_2"/>
</dbReference>
<dbReference type="Pfam" id="PF09379">
    <property type="entry name" value="FERM_N"/>
    <property type="match status" value="1"/>
</dbReference>
<feature type="region of interest" description="Disordered" evidence="1">
    <location>
        <begin position="1710"/>
        <end position="1742"/>
    </location>
</feature>
<proteinExistence type="predicted"/>
<dbReference type="CDD" id="cd12885">
    <property type="entry name" value="SPRY_RanBP_like"/>
    <property type="match status" value="1"/>
</dbReference>
<dbReference type="InterPro" id="IPR003877">
    <property type="entry name" value="SPRY_dom"/>
</dbReference>
<dbReference type="Gene3D" id="2.30.29.30">
    <property type="entry name" value="Pleckstrin-homology domain (PH domain)/Phosphotyrosine-binding domain (PTB)"/>
    <property type="match status" value="1"/>
</dbReference>
<gene>
    <name evidence="4" type="ORF">TR117207</name>
</gene>
<name>A0A0X3P338_SCHSO</name>
<feature type="domain" description="B30.2/SPRY" evidence="3">
    <location>
        <begin position="899"/>
        <end position="1130"/>
    </location>
</feature>
<feature type="domain" description="FERM" evidence="2">
    <location>
        <begin position="196"/>
        <end position="709"/>
    </location>
</feature>
<evidence type="ECO:0008006" key="5">
    <source>
        <dbReference type="Google" id="ProtNLM"/>
    </source>
</evidence>
<feature type="region of interest" description="Disordered" evidence="1">
    <location>
        <begin position="552"/>
        <end position="587"/>
    </location>
</feature>